<reference evidence="2 3" key="1">
    <citation type="submission" date="2024-06" db="EMBL/GenBank/DDBJ databases">
        <title>Genomic Encyclopedia of Type Strains, Phase IV (KMG-IV): sequencing the most valuable type-strain genomes for metagenomic binning, comparative biology and taxonomic classification.</title>
        <authorList>
            <person name="Goeker M."/>
        </authorList>
    </citation>
    <scope>NUCLEOTIDE SEQUENCE [LARGE SCALE GENOMIC DNA]</scope>
    <source>
        <strain evidence="2 3">DSM 23520</strain>
    </source>
</reference>
<protein>
    <recommendedName>
        <fullName evidence="4">DUF4181 domain-containing protein</fullName>
    </recommendedName>
</protein>
<proteinExistence type="predicted"/>
<keyword evidence="1" id="KW-0472">Membrane</keyword>
<evidence type="ECO:0008006" key="4">
    <source>
        <dbReference type="Google" id="ProtNLM"/>
    </source>
</evidence>
<gene>
    <name evidence="2" type="ORF">ABID56_001561</name>
</gene>
<feature type="transmembrane region" description="Helical" evidence="1">
    <location>
        <begin position="21"/>
        <end position="38"/>
    </location>
</feature>
<feature type="transmembrane region" description="Helical" evidence="1">
    <location>
        <begin position="44"/>
        <end position="63"/>
    </location>
</feature>
<evidence type="ECO:0000313" key="3">
    <source>
        <dbReference type="Proteomes" id="UP001549167"/>
    </source>
</evidence>
<dbReference type="Proteomes" id="UP001549167">
    <property type="component" value="Unassembled WGS sequence"/>
</dbReference>
<feature type="transmembrane region" description="Helical" evidence="1">
    <location>
        <begin position="75"/>
        <end position="97"/>
    </location>
</feature>
<evidence type="ECO:0000313" key="2">
    <source>
        <dbReference type="EMBL" id="MET3683466.1"/>
    </source>
</evidence>
<dbReference type="EMBL" id="JBEPMX010000007">
    <property type="protein sequence ID" value="MET3683466.1"/>
    <property type="molecule type" value="Genomic_DNA"/>
</dbReference>
<accession>A0ABV2KV51</accession>
<sequence length="100" mass="11768">MKKYWKAIENYFEDVDKRMDNNLTLAGALLVFAGPAIFDQSFYDAMILVTLVLLIRLGWDLINPNSREQKRYRQTISIAVDLGSYIFILWIIFKILFPYP</sequence>
<keyword evidence="3" id="KW-1185">Reference proteome</keyword>
<comment type="caution">
    <text evidence="2">The sequence shown here is derived from an EMBL/GenBank/DDBJ whole genome shotgun (WGS) entry which is preliminary data.</text>
</comment>
<dbReference type="RefSeq" id="WP_354220041.1">
    <property type="nucleotide sequence ID" value="NZ_JBEPMX010000007.1"/>
</dbReference>
<keyword evidence="1" id="KW-1133">Transmembrane helix</keyword>
<organism evidence="2 3">
    <name type="scientific">Alkalibacillus flavidus</name>
    <dbReference type="NCBI Taxonomy" id="546021"/>
    <lineage>
        <taxon>Bacteria</taxon>
        <taxon>Bacillati</taxon>
        <taxon>Bacillota</taxon>
        <taxon>Bacilli</taxon>
        <taxon>Bacillales</taxon>
        <taxon>Bacillaceae</taxon>
        <taxon>Alkalibacillus</taxon>
    </lineage>
</organism>
<keyword evidence="1" id="KW-0812">Transmembrane</keyword>
<evidence type="ECO:0000256" key="1">
    <source>
        <dbReference type="SAM" id="Phobius"/>
    </source>
</evidence>
<name>A0ABV2KV51_9BACI</name>